<comment type="caution">
    <text evidence="1">The sequence shown here is derived from an EMBL/GenBank/DDBJ whole genome shotgun (WGS) entry which is preliminary data.</text>
</comment>
<evidence type="ECO:0008006" key="3">
    <source>
        <dbReference type="Google" id="ProtNLM"/>
    </source>
</evidence>
<dbReference type="EMBL" id="WVUH01000388">
    <property type="protein sequence ID" value="MBO4210012.1"/>
    <property type="molecule type" value="Genomic_DNA"/>
</dbReference>
<protein>
    <recommendedName>
        <fullName evidence="3">Histidine kinase</fullName>
    </recommendedName>
</protein>
<evidence type="ECO:0000313" key="2">
    <source>
        <dbReference type="Proteomes" id="UP000823521"/>
    </source>
</evidence>
<dbReference type="RefSeq" id="WP_208817126.1">
    <property type="nucleotide sequence ID" value="NZ_WVUH01000388.1"/>
</dbReference>
<reference evidence="1 2" key="1">
    <citation type="submission" date="2019-12" db="EMBL/GenBank/DDBJ databases">
        <title>Whole genome sequencing of endophytic Actinobacterium Micromonospora sp. MPMI6T.</title>
        <authorList>
            <person name="Evv R."/>
            <person name="Podile A.R."/>
        </authorList>
    </citation>
    <scope>NUCLEOTIDE SEQUENCE [LARGE SCALE GENOMIC DNA]</scope>
    <source>
        <strain evidence="1 2">MPMI6</strain>
    </source>
</reference>
<dbReference type="Proteomes" id="UP000823521">
    <property type="component" value="Unassembled WGS sequence"/>
</dbReference>
<accession>A0ABS3VZR7</accession>
<organism evidence="1 2">
    <name type="scientific">Micromonospora echinofusca</name>
    <dbReference type="NCBI Taxonomy" id="47858"/>
    <lineage>
        <taxon>Bacteria</taxon>
        <taxon>Bacillati</taxon>
        <taxon>Actinomycetota</taxon>
        <taxon>Actinomycetes</taxon>
        <taxon>Micromonosporales</taxon>
        <taxon>Micromonosporaceae</taxon>
        <taxon>Micromonospora</taxon>
    </lineage>
</organism>
<evidence type="ECO:0000313" key="1">
    <source>
        <dbReference type="EMBL" id="MBO4210012.1"/>
    </source>
</evidence>
<proteinExistence type="predicted"/>
<gene>
    <name evidence="1" type="ORF">GSF22_29055</name>
</gene>
<sequence>MDDQTGELARDIEVVNRALASTRVHLAALARAEDALELRRPTNSPLLTLVEQAEAVAASVTRYLREISAMNSPSALPRKRDFS</sequence>
<keyword evidence="2" id="KW-1185">Reference proteome</keyword>
<name>A0ABS3VZR7_MICEH</name>